<keyword evidence="1" id="KW-0812">Transmembrane</keyword>
<dbReference type="Gene3D" id="2.140.10.30">
    <property type="entry name" value="Dipeptidylpeptidase IV, N-terminal domain"/>
    <property type="match status" value="1"/>
</dbReference>
<sequence length="127" mass="14236">INKSGQELVYPGSGEGRNWRSVVFSLLVIAAVIAGILVAIYTLGWVDELLYWSGRRMDLQEYLQADLDPDRLPPAWTTPTHFIFQADDGGLSVYNASSDNVTQLVANHTIVSTLIYYVHIYYALKLD</sequence>
<proteinExistence type="predicted"/>
<dbReference type="AlphaFoldDB" id="A0ABD0YAN0"/>
<organism evidence="2 3">
    <name type="scientific">Ranatra chinensis</name>
    <dbReference type="NCBI Taxonomy" id="642074"/>
    <lineage>
        <taxon>Eukaryota</taxon>
        <taxon>Metazoa</taxon>
        <taxon>Ecdysozoa</taxon>
        <taxon>Arthropoda</taxon>
        <taxon>Hexapoda</taxon>
        <taxon>Insecta</taxon>
        <taxon>Pterygota</taxon>
        <taxon>Neoptera</taxon>
        <taxon>Paraneoptera</taxon>
        <taxon>Hemiptera</taxon>
        <taxon>Heteroptera</taxon>
        <taxon>Panheteroptera</taxon>
        <taxon>Nepomorpha</taxon>
        <taxon>Nepidae</taxon>
        <taxon>Ranatrinae</taxon>
        <taxon>Ranatra</taxon>
    </lineage>
</organism>
<protein>
    <submittedName>
        <fullName evidence="2">Uncharacterized protein</fullName>
    </submittedName>
</protein>
<feature type="non-terminal residue" evidence="2">
    <location>
        <position position="1"/>
    </location>
</feature>
<evidence type="ECO:0000313" key="2">
    <source>
        <dbReference type="EMBL" id="KAL1123724.1"/>
    </source>
</evidence>
<evidence type="ECO:0000313" key="3">
    <source>
        <dbReference type="Proteomes" id="UP001558652"/>
    </source>
</evidence>
<keyword evidence="3" id="KW-1185">Reference proteome</keyword>
<evidence type="ECO:0000256" key="1">
    <source>
        <dbReference type="SAM" id="Phobius"/>
    </source>
</evidence>
<keyword evidence="1" id="KW-0472">Membrane</keyword>
<keyword evidence="1" id="KW-1133">Transmembrane helix</keyword>
<dbReference type="Proteomes" id="UP001558652">
    <property type="component" value="Unassembled WGS sequence"/>
</dbReference>
<comment type="caution">
    <text evidence="2">The sequence shown here is derived from an EMBL/GenBank/DDBJ whole genome shotgun (WGS) entry which is preliminary data.</text>
</comment>
<reference evidence="2 3" key="1">
    <citation type="submission" date="2024-07" db="EMBL/GenBank/DDBJ databases">
        <title>Chromosome-level genome assembly of the water stick insect Ranatra chinensis (Heteroptera: Nepidae).</title>
        <authorList>
            <person name="Liu X."/>
        </authorList>
    </citation>
    <scope>NUCLEOTIDE SEQUENCE [LARGE SCALE GENOMIC DNA]</scope>
    <source>
        <strain evidence="2">Cailab_2021Rc</strain>
        <tissue evidence="2">Muscle</tissue>
    </source>
</reference>
<accession>A0ABD0YAN0</accession>
<feature type="transmembrane region" description="Helical" evidence="1">
    <location>
        <begin position="104"/>
        <end position="124"/>
    </location>
</feature>
<gene>
    <name evidence="2" type="ORF">AAG570_001497</name>
</gene>
<name>A0ABD0YAN0_9HEMI</name>
<dbReference type="EMBL" id="JBFDAA010000011">
    <property type="protein sequence ID" value="KAL1123724.1"/>
    <property type="molecule type" value="Genomic_DNA"/>
</dbReference>
<feature type="transmembrane region" description="Helical" evidence="1">
    <location>
        <begin position="21"/>
        <end position="43"/>
    </location>
</feature>